<evidence type="ECO:0000256" key="1">
    <source>
        <dbReference type="SAM" id="MobiDB-lite"/>
    </source>
</evidence>
<protein>
    <submittedName>
        <fullName evidence="3">DUF2306 domain-containing protein</fullName>
    </submittedName>
</protein>
<dbReference type="AlphaFoldDB" id="A0A934KB46"/>
<evidence type="ECO:0000313" key="3">
    <source>
        <dbReference type="EMBL" id="MBJ7600497.1"/>
    </source>
</evidence>
<comment type="caution">
    <text evidence="3">The sequence shown here is derived from an EMBL/GenBank/DDBJ whole genome shotgun (WGS) entry which is preliminary data.</text>
</comment>
<keyword evidence="2" id="KW-0472">Membrane</keyword>
<dbReference type="Proteomes" id="UP000612893">
    <property type="component" value="Unassembled WGS sequence"/>
</dbReference>
<accession>A0A934KB46</accession>
<proteinExistence type="predicted"/>
<gene>
    <name evidence="3" type="ORF">JF922_20810</name>
</gene>
<keyword evidence="4" id="KW-1185">Reference proteome</keyword>
<sequence>MLAAGVGGLLLAPPSQGGPLAHLGFAALAVALLLTSTMGYVAIRQQRVAAHRAWMTRSYALIFTAVTFRAWLGILAAVRPGVRGRRMDVVVDQPAGRRGADSRTITNRGRSAALNSASQLSSVRP</sequence>
<feature type="compositionally biased region" description="Low complexity" evidence="1">
    <location>
        <begin position="111"/>
        <end position="125"/>
    </location>
</feature>
<keyword evidence="2" id="KW-0812">Transmembrane</keyword>
<dbReference type="EMBL" id="JAEKNR010000209">
    <property type="protein sequence ID" value="MBJ7600497.1"/>
    <property type="molecule type" value="Genomic_DNA"/>
</dbReference>
<evidence type="ECO:0000313" key="4">
    <source>
        <dbReference type="Proteomes" id="UP000612893"/>
    </source>
</evidence>
<reference evidence="3" key="1">
    <citation type="submission" date="2020-10" db="EMBL/GenBank/DDBJ databases">
        <title>Ca. Dormibacterota MAGs.</title>
        <authorList>
            <person name="Montgomery K."/>
        </authorList>
    </citation>
    <scope>NUCLEOTIDE SEQUENCE [LARGE SCALE GENOMIC DNA]</scope>
    <source>
        <strain evidence="3">SC8812_S17_10</strain>
    </source>
</reference>
<keyword evidence="2" id="KW-1133">Transmembrane helix</keyword>
<feature type="transmembrane region" description="Helical" evidence="2">
    <location>
        <begin position="27"/>
        <end position="43"/>
    </location>
</feature>
<name>A0A934KB46_9BACT</name>
<organism evidence="3 4">
    <name type="scientific">Candidatus Nephthysia bennettiae</name>
    <dbReference type="NCBI Taxonomy" id="3127016"/>
    <lineage>
        <taxon>Bacteria</taxon>
        <taxon>Bacillati</taxon>
        <taxon>Candidatus Dormiibacterota</taxon>
        <taxon>Candidatus Dormibacteria</taxon>
        <taxon>Candidatus Dormibacterales</taxon>
        <taxon>Candidatus Dormibacteraceae</taxon>
        <taxon>Candidatus Nephthysia</taxon>
    </lineage>
</organism>
<dbReference type="InterPro" id="IPR018750">
    <property type="entry name" value="DUF2306_membrane"/>
</dbReference>
<dbReference type="Pfam" id="PF10067">
    <property type="entry name" value="DUF2306"/>
    <property type="match status" value="1"/>
</dbReference>
<feature type="transmembrane region" description="Helical" evidence="2">
    <location>
        <begin position="59"/>
        <end position="78"/>
    </location>
</feature>
<evidence type="ECO:0000256" key="2">
    <source>
        <dbReference type="SAM" id="Phobius"/>
    </source>
</evidence>
<feature type="region of interest" description="Disordered" evidence="1">
    <location>
        <begin position="93"/>
        <end position="125"/>
    </location>
</feature>